<reference evidence="2 3" key="1">
    <citation type="submission" date="2024-10" db="EMBL/GenBank/DDBJ databases">
        <title>The Natural Products Discovery Center: Release of the First 8490 Sequenced Strains for Exploring Actinobacteria Biosynthetic Diversity.</title>
        <authorList>
            <person name="Kalkreuter E."/>
            <person name="Kautsar S.A."/>
            <person name="Yang D."/>
            <person name="Bader C.D."/>
            <person name="Teijaro C.N."/>
            <person name="Fluegel L."/>
            <person name="Davis C.M."/>
            <person name="Simpson J.R."/>
            <person name="Lauterbach L."/>
            <person name="Steele A.D."/>
            <person name="Gui C."/>
            <person name="Meng S."/>
            <person name="Li G."/>
            <person name="Viehrig K."/>
            <person name="Ye F."/>
            <person name="Su P."/>
            <person name="Kiefer A.F."/>
            <person name="Nichols A."/>
            <person name="Cepeda A.J."/>
            <person name="Yan W."/>
            <person name="Fan B."/>
            <person name="Jiang Y."/>
            <person name="Adhikari A."/>
            <person name="Zheng C.-J."/>
            <person name="Schuster L."/>
            <person name="Cowan T.M."/>
            <person name="Smanski M.J."/>
            <person name="Chevrette M.G."/>
            <person name="De Carvalho L.P.S."/>
            <person name="Shen B."/>
        </authorList>
    </citation>
    <scope>NUCLEOTIDE SEQUENCE [LARGE SCALE GENOMIC DNA]</scope>
    <source>
        <strain evidence="2 3">NPDC002173</strain>
    </source>
</reference>
<name>A0ABW6STQ1_9ACTN</name>
<organism evidence="2 3">
    <name type="scientific">Microtetraspora malaysiensis</name>
    <dbReference type="NCBI Taxonomy" id="161358"/>
    <lineage>
        <taxon>Bacteria</taxon>
        <taxon>Bacillati</taxon>
        <taxon>Actinomycetota</taxon>
        <taxon>Actinomycetes</taxon>
        <taxon>Streptosporangiales</taxon>
        <taxon>Streptosporangiaceae</taxon>
        <taxon>Microtetraspora</taxon>
    </lineage>
</organism>
<dbReference type="EMBL" id="JBIASD010000009">
    <property type="protein sequence ID" value="MFF3667213.1"/>
    <property type="molecule type" value="Genomic_DNA"/>
</dbReference>
<proteinExistence type="predicted"/>
<gene>
    <name evidence="2" type="ORF">ACFYXI_16570</name>
</gene>
<dbReference type="Proteomes" id="UP001602013">
    <property type="component" value="Unassembled WGS sequence"/>
</dbReference>
<comment type="caution">
    <text evidence="2">The sequence shown here is derived from an EMBL/GenBank/DDBJ whole genome shotgun (WGS) entry which is preliminary data.</text>
</comment>
<sequence>MPVGPLPERVDGDQQVPARSGELEELSDTAGRLHSFVRRSDVTEHEVVRFIERRILDSPLLTPGSARSIGR</sequence>
<protein>
    <submittedName>
        <fullName evidence="2">Uncharacterized protein</fullName>
    </submittedName>
</protein>
<evidence type="ECO:0000256" key="1">
    <source>
        <dbReference type="SAM" id="MobiDB-lite"/>
    </source>
</evidence>
<evidence type="ECO:0000313" key="3">
    <source>
        <dbReference type="Proteomes" id="UP001602013"/>
    </source>
</evidence>
<dbReference type="RefSeq" id="WP_387412094.1">
    <property type="nucleotide sequence ID" value="NZ_JBIASD010000009.1"/>
</dbReference>
<keyword evidence="3" id="KW-1185">Reference proteome</keyword>
<accession>A0ABW6STQ1</accession>
<evidence type="ECO:0000313" key="2">
    <source>
        <dbReference type="EMBL" id="MFF3667213.1"/>
    </source>
</evidence>
<feature type="region of interest" description="Disordered" evidence="1">
    <location>
        <begin position="1"/>
        <end position="27"/>
    </location>
</feature>